<dbReference type="AlphaFoldDB" id="A0AA39CCW5"/>
<dbReference type="InterPro" id="IPR010730">
    <property type="entry name" value="HET"/>
</dbReference>
<accession>A0AA39CCW5</accession>
<dbReference type="InterPro" id="IPR052895">
    <property type="entry name" value="HetReg/Transcr_Mod"/>
</dbReference>
<dbReference type="PANTHER" id="PTHR24148:SF73">
    <property type="entry name" value="HET DOMAIN PROTEIN (AFU_ORTHOLOGUE AFUA_8G01020)"/>
    <property type="match status" value="1"/>
</dbReference>
<keyword evidence="3" id="KW-1185">Reference proteome</keyword>
<reference evidence="2" key="1">
    <citation type="submission" date="2022-10" db="EMBL/GenBank/DDBJ databases">
        <title>Culturing micro-colonial fungi from biological soil crusts in the Mojave desert and describing Neophaeococcomyces mojavensis, and introducing the new genera and species Taxawa tesnikishii.</title>
        <authorList>
            <person name="Kurbessoian T."/>
            <person name="Stajich J.E."/>
        </authorList>
    </citation>
    <scope>NUCLEOTIDE SEQUENCE</scope>
    <source>
        <strain evidence="2">TK_41</strain>
    </source>
</reference>
<gene>
    <name evidence="2" type="ORF">H2200_011778</name>
</gene>
<feature type="domain" description="Heterokaryon incompatibility" evidence="1">
    <location>
        <begin position="62"/>
        <end position="173"/>
    </location>
</feature>
<dbReference type="EMBL" id="JAPDRK010000021">
    <property type="protein sequence ID" value="KAJ9603592.1"/>
    <property type="molecule type" value="Genomic_DNA"/>
</dbReference>
<organism evidence="2 3">
    <name type="scientific">Cladophialophora chaetospira</name>
    <dbReference type="NCBI Taxonomy" id="386627"/>
    <lineage>
        <taxon>Eukaryota</taxon>
        <taxon>Fungi</taxon>
        <taxon>Dikarya</taxon>
        <taxon>Ascomycota</taxon>
        <taxon>Pezizomycotina</taxon>
        <taxon>Eurotiomycetes</taxon>
        <taxon>Chaetothyriomycetidae</taxon>
        <taxon>Chaetothyriales</taxon>
        <taxon>Herpotrichiellaceae</taxon>
        <taxon>Cladophialophora</taxon>
    </lineage>
</organism>
<protein>
    <recommendedName>
        <fullName evidence="1">Heterokaryon incompatibility domain-containing protein</fullName>
    </recommendedName>
</protein>
<name>A0AA39CCW5_9EURO</name>
<dbReference type="PANTHER" id="PTHR24148">
    <property type="entry name" value="ANKYRIN REPEAT DOMAIN-CONTAINING PROTEIN 39 HOMOLOG-RELATED"/>
    <property type="match status" value="1"/>
</dbReference>
<evidence type="ECO:0000313" key="3">
    <source>
        <dbReference type="Proteomes" id="UP001172673"/>
    </source>
</evidence>
<comment type="caution">
    <text evidence="2">The sequence shown here is derived from an EMBL/GenBank/DDBJ whole genome shotgun (WGS) entry which is preliminary data.</text>
</comment>
<dbReference type="Proteomes" id="UP001172673">
    <property type="component" value="Unassembled WGS sequence"/>
</dbReference>
<dbReference type="Pfam" id="PF06985">
    <property type="entry name" value="HET"/>
    <property type="match status" value="1"/>
</dbReference>
<evidence type="ECO:0000313" key="2">
    <source>
        <dbReference type="EMBL" id="KAJ9603592.1"/>
    </source>
</evidence>
<proteinExistence type="predicted"/>
<sequence>MPLFRLLNLETLATEEFDLDNHPLYLAASHAWIDNSFGVREDGFYDSFGGKGIKAVVHEAFHEVRYCWVDRFCINQKDKNDKLIQIPLMERIFKQAQAVVVFLKTHIGVDQADVDRIVAGLEGIVEMCQEEEYEKLGPYWQNEEGRDHIIDAMNGLRRLVSTTWATRVWTMQEFVLASTIFWIGLDLQPIRIADAILFAVPDACDNLAIEECLTPQMQAVFSYLHGMANVRRGSMDRTRVMELLEGRKTKKPVDEVYGAMSATGVIIPPVAAESKFTAWRRWCEAALTQGNARWMLLPRNGRTPEDGEKVNCIMPIFADRSKLSASSGLDLVEGLGPVAVSNGCVTASARKLGSIKIIRRLGSVHEDRNGRINRDITLILFAEGRKQLALQLVSAFGGGRYNSEQADAIATVLVKNYITTVPFVLNNTEEDFRPSVRGDFQRFVWNDFMHLQTSQMIGLNEGVGYMCQISHQPTSERLLTVLVSGDYVPSTELEVLDFGARDPSSRCVLMAVTSHKQSRGSLHKVGMTLPVSDDFSASWAKLPLERVSIGGEDCYHCGTPQAGPSSRHSNKLVPSNSSVAMRKARLDATKALRKQLGILTWRRRKRKHMLRLHFGRTFTRVVSKKKSRVGYLGKVI</sequence>
<evidence type="ECO:0000259" key="1">
    <source>
        <dbReference type="Pfam" id="PF06985"/>
    </source>
</evidence>